<evidence type="ECO:0008006" key="5">
    <source>
        <dbReference type="Google" id="ProtNLM"/>
    </source>
</evidence>
<protein>
    <recommendedName>
        <fullName evidence="5">Rhodopsin</fullName>
    </recommendedName>
</protein>
<gene>
    <name evidence="2" type="ORF">DQL93_11545</name>
    <name evidence="3" type="ORF">LOB85_09880</name>
</gene>
<dbReference type="AlphaFoldDB" id="A0A3G6JG25"/>
<evidence type="ECO:0000313" key="2">
    <source>
        <dbReference type="EMBL" id="AZA17009.1"/>
    </source>
</evidence>
<organism evidence="2">
    <name type="scientific">Lactobacillus delbrueckii subsp. lactis</name>
    <dbReference type="NCBI Taxonomy" id="29397"/>
    <lineage>
        <taxon>Bacteria</taxon>
        <taxon>Bacillati</taxon>
        <taxon>Bacillota</taxon>
        <taxon>Bacilli</taxon>
        <taxon>Lactobacillales</taxon>
        <taxon>Lactobacillaceae</taxon>
        <taxon>Lactobacillus</taxon>
    </lineage>
</organism>
<dbReference type="RefSeq" id="WP_016396071.1">
    <property type="nucleotide sequence ID" value="NZ_CP046131.1"/>
</dbReference>
<evidence type="ECO:0000313" key="3">
    <source>
        <dbReference type="EMBL" id="MCD5564369.1"/>
    </source>
</evidence>
<proteinExistence type="predicted"/>
<keyword evidence="1" id="KW-1133">Transmembrane helix</keyword>
<keyword evidence="1" id="KW-0812">Transmembrane</keyword>
<reference evidence="3 4" key="2">
    <citation type="submission" date="2021-12" db="EMBL/GenBank/DDBJ databases">
        <title>Antimicrobial susceptibility of Lactobacillus delbrueckii subsp. lactis obtained from milk products and other habitats.</title>
        <authorList>
            <person name="Shani N."/>
        </authorList>
    </citation>
    <scope>NUCLEOTIDE SEQUENCE [LARGE SCALE GENOMIC DNA]</scope>
    <source>
        <strain evidence="3 4">FAM 21755</strain>
    </source>
</reference>
<reference evidence="2" key="1">
    <citation type="submission" date="2018-07" db="EMBL/GenBank/DDBJ databases">
        <authorList>
            <person name="Somerville V."/>
        </authorList>
    </citation>
    <scope>NUCLEOTIDE SEQUENCE</scope>
    <source>
        <strain evidence="2">NWC_2_2</strain>
    </source>
</reference>
<accession>A0A3G6JG25</accession>
<feature type="transmembrane region" description="Helical" evidence="1">
    <location>
        <begin position="67"/>
        <end position="87"/>
    </location>
</feature>
<dbReference type="EMBL" id="JAJNUY010000074">
    <property type="protein sequence ID" value="MCD5564369.1"/>
    <property type="molecule type" value="Genomic_DNA"/>
</dbReference>
<sequence>MRLFKDQFLYFWQMIKVRFLSWLLLTCLFLLVAGGFMRNGRSANIMVFQGLGLAEIRAGIRDFPVSWFGYFFFPLMISLNIFKELWISRVMQLRGQQIKPSHFSWVNVILQLLLAAVYVLASNASLWLKDLLCGNSPLVLGPWQGGAAELHWMLIAWLGVSSLLLIQASCSELTPALGLIMPIVLLVSTSLTAWSGNPLNALMLSRWTSGAELFMFVWTLIWALLYVLVDSKHGWV</sequence>
<evidence type="ECO:0000313" key="4">
    <source>
        <dbReference type="Proteomes" id="UP001200334"/>
    </source>
</evidence>
<feature type="transmembrane region" description="Helical" evidence="1">
    <location>
        <begin position="148"/>
        <end position="166"/>
    </location>
</feature>
<dbReference type="Proteomes" id="UP001200334">
    <property type="component" value="Unassembled WGS sequence"/>
</dbReference>
<feature type="transmembrane region" description="Helical" evidence="1">
    <location>
        <begin position="173"/>
        <end position="193"/>
    </location>
</feature>
<feature type="transmembrane region" description="Helical" evidence="1">
    <location>
        <begin position="213"/>
        <end position="229"/>
    </location>
</feature>
<keyword evidence="1" id="KW-0472">Membrane</keyword>
<feature type="transmembrane region" description="Helical" evidence="1">
    <location>
        <begin position="108"/>
        <end position="128"/>
    </location>
</feature>
<evidence type="ECO:0000256" key="1">
    <source>
        <dbReference type="SAM" id="Phobius"/>
    </source>
</evidence>
<name>A0A3G6JG25_LACDL</name>
<dbReference type="EMBL" id="CP031023">
    <property type="protein sequence ID" value="AZA17009.1"/>
    <property type="molecule type" value="Genomic_DNA"/>
</dbReference>